<dbReference type="InterPro" id="IPR048020">
    <property type="entry name" value="Transpos_IS3"/>
</dbReference>
<dbReference type="Gene3D" id="3.30.420.10">
    <property type="entry name" value="Ribonuclease H-like superfamily/Ribonuclease H"/>
    <property type="match status" value="1"/>
</dbReference>
<dbReference type="OrthoDB" id="9815231at2"/>
<gene>
    <name evidence="2" type="ORF">SAMN05216463_13332</name>
</gene>
<dbReference type="PANTHER" id="PTHR46889">
    <property type="entry name" value="TRANSPOSASE INSF FOR INSERTION SEQUENCE IS3B-RELATED"/>
    <property type="match status" value="1"/>
</dbReference>
<evidence type="ECO:0000259" key="1">
    <source>
        <dbReference type="PROSITE" id="PS50994"/>
    </source>
</evidence>
<dbReference type="PROSITE" id="PS50994">
    <property type="entry name" value="INTEGRASE"/>
    <property type="match status" value="1"/>
</dbReference>
<protein>
    <submittedName>
        <fullName evidence="2">Transposase InsO and inactivated derivatives</fullName>
    </submittedName>
</protein>
<dbReference type="GO" id="GO:0015074">
    <property type="term" value="P:DNA integration"/>
    <property type="evidence" value="ECO:0007669"/>
    <property type="project" value="InterPro"/>
</dbReference>
<name>A0A1M6YVS2_XYLRU</name>
<dbReference type="InterPro" id="IPR001584">
    <property type="entry name" value="Integrase_cat-core"/>
</dbReference>
<accession>A0A1M6YVS2</accession>
<evidence type="ECO:0000313" key="3">
    <source>
        <dbReference type="Proteomes" id="UP000184130"/>
    </source>
</evidence>
<evidence type="ECO:0000313" key="2">
    <source>
        <dbReference type="EMBL" id="SHL22193.1"/>
    </source>
</evidence>
<dbReference type="RefSeq" id="WP_073211516.1">
    <property type="nucleotide sequence ID" value="NZ_FRBD01000033.1"/>
</dbReference>
<organism evidence="2 3">
    <name type="scientific">Xylanibacter ruminicola</name>
    <name type="common">Prevotella ruminicola</name>
    <dbReference type="NCBI Taxonomy" id="839"/>
    <lineage>
        <taxon>Bacteria</taxon>
        <taxon>Pseudomonadati</taxon>
        <taxon>Bacteroidota</taxon>
        <taxon>Bacteroidia</taxon>
        <taxon>Bacteroidales</taxon>
        <taxon>Prevotellaceae</taxon>
        <taxon>Xylanibacter</taxon>
    </lineage>
</organism>
<dbReference type="AlphaFoldDB" id="A0A1M6YVS2"/>
<dbReference type="InterPro" id="IPR050900">
    <property type="entry name" value="Transposase_IS3/IS150/IS904"/>
</dbReference>
<sequence length="308" mass="35622">MYRERFGADYEYMVGRDKMEAIIARNGLNVRLPRHRPRTTDSTHGLPTYPNLVKDIKIRIRRDSSHGLPTYPNLIKDLIPIRKNQVWVTDITYIPIWNHDGSYSFCYLSMITDSYTKEIISWYVGETMEAWCSVECLMKALETLHVDEVVNLIHHSDRGIQYVSAAYTSLLLEAGIKISMTESGDPKDNAVAERQNNTVKNELLKDIKFHSIGELRRALDKAITFYNNERPHMSLNNMTPHQAASCMGKIQKKWISFREKYLENLEIQEGACTFAPQTLKMIERLSAEPIQQKQGLRENYSTSARDKD</sequence>
<feature type="domain" description="Integrase catalytic" evidence="1">
    <location>
        <begin position="76"/>
        <end position="248"/>
    </location>
</feature>
<dbReference type="GO" id="GO:0003676">
    <property type="term" value="F:nucleic acid binding"/>
    <property type="evidence" value="ECO:0007669"/>
    <property type="project" value="InterPro"/>
</dbReference>
<dbReference type="EMBL" id="FRBD01000033">
    <property type="protein sequence ID" value="SHL22193.1"/>
    <property type="molecule type" value="Genomic_DNA"/>
</dbReference>
<dbReference type="PANTHER" id="PTHR46889:SF5">
    <property type="entry name" value="INTEGRASE PROTEIN"/>
    <property type="match status" value="1"/>
</dbReference>
<dbReference type="Pfam" id="PF13683">
    <property type="entry name" value="rve_3"/>
    <property type="match status" value="1"/>
</dbReference>
<dbReference type="Proteomes" id="UP000184130">
    <property type="component" value="Unassembled WGS sequence"/>
</dbReference>
<proteinExistence type="predicted"/>
<dbReference type="InterPro" id="IPR012337">
    <property type="entry name" value="RNaseH-like_sf"/>
</dbReference>
<dbReference type="SUPFAM" id="SSF53098">
    <property type="entry name" value="Ribonuclease H-like"/>
    <property type="match status" value="1"/>
</dbReference>
<dbReference type="NCBIfam" id="NF033516">
    <property type="entry name" value="transpos_IS3"/>
    <property type="match status" value="1"/>
</dbReference>
<reference evidence="2 3" key="1">
    <citation type="submission" date="2016-11" db="EMBL/GenBank/DDBJ databases">
        <authorList>
            <person name="Jaros S."/>
            <person name="Januszkiewicz K."/>
            <person name="Wedrychowicz H."/>
        </authorList>
    </citation>
    <scope>NUCLEOTIDE SEQUENCE [LARGE SCALE GENOMIC DNA]</scope>
    <source>
        <strain evidence="2 3">KHT3</strain>
    </source>
</reference>
<dbReference type="InterPro" id="IPR036397">
    <property type="entry name" value="RNaseH_sf"/>
</dbReference>